<dbReference type="InterPro" id="IPR011641">
    <property type="entry name" value="Tyr-kin_ephrin_A/B_rcpt-like"/>
</dbReference>
<dbReference type="Pfam" id="PF00084">
    <property type="entry name" value="Sushi"/>
    <property type="match status" value="2"/>
</dbReference>
<feature type="disulfide bond" evidence="6">
    <location>
        <begin position="1013"/>
        <end position="1022"/>
    </location>
</feature>
<evidence type="ECO:0000256" key="6">
    <source>
        <dbReference type="PROSITE-ProRule" id="PRU00076"/>
    </source>
</evidence>
<dbReference type="GeneID" id="106812055"/>
<protein>
    <submittedName>
        <fullName evidence="16">Sushi, von Willebrand factor type A, EGF and pentraxin domain-containing protein 1-like</fullName>
    </submittedName>
</protein>
<dbReference type="InterPro" id="IPR000742">
    <property type="entry name" value="EGF"/>
</dbReference>
<evidence type="ECO:0000256" key="4">
    <source>
        <dbReference type="ARBA" id="ARBA00023157"/>
    </source>
</evidence>
<evidence type="ECO:0000313" key="16">
    <source>
        <dbReference type="RefSeq" id="XP_014671305.1"/>
    </source>
</evidence>
<dbReference type="Pfam" id="PF08742">
    <property type="entry name" value="C8"/>
    <property type="match status" value="1"/>
</dbReference>
<dbReference type="PROSITE" id="PS01208">
    <property type="entry name" value="VWFC_1"/>
    <property type="match status" value="1"/>
</dbReference>
<dbReference type="CDD" id="cd00033">
    <property type="entry name" value="CCP"/>
    <property type="match status" value="1"/>
</dbReference>
<dbReference type="Gene3D" id="2.60.120.200">
    <property type="match status" value="1"/>
</dbReference>
<dbReference type="Pfam" id="PF00094">
    <property type="entry name" value="VWD"/>
    <property type="match status" value="1"/>
</dbReference>
<dbReference type="Pfam" id="PF14670">
    <property type="entry name" value="FXa_inhibition"/>
    <property type="match status" value="1"/>
</dbReference>
<evidence type="ECO:0000256" key="5">
    <source>
        <dbReference type="ARBA" id="ARBA00023180"/>
    </source>
</evidence>
<dbReference type="PANTHER" id="PTHR12916">
    <property type="entry name" value="CYTOCHROME C OXIDASE POLYPEPTIDE VIC-2"/>
    <property type="match status" value="1"/>
</dbReference>
<feature type="domain" description="EGF-like" evidence="9">
    <location>
        <begin position="1425"/>
        <end position="1461"/>
    </location>
</feature>
<evidence type="ECO:0000313" key="15">
    <source>
        <dbReference type="Proteomes" id="UP000695022"/>
    </source>
</evidence>
<dbReference type="PANTHER" id="PTHR12916:SF4">
    <property type="entry name" value="UNINFLATABLE, ISOFORM C"/>
    <property type="match status" value="1"/>
</dbReference>
<accession>A0ABM1EGI4</accession>
<dbReference type="Pfam" id="PF02494">
    <property type="entry name" value="HYR"/>
    <property type="match status" value="2"/>
</dbReference>
<feature type="disulfide bond" evidence="6">
    <location>
        <begin position="1178"/>
        <end position="1187"/>
    </location>
</feature>
<dbReference type="SUPFAM" id="SSF57196">
    <property type="entry name" value="EGF/Laminin"/>
    <property type="match status" value="4"/>
</dbReference>
<feature type="disulfide bond" evidence="6">
    <location>
        <begin position="1089"/>
        <end position="1098"/>
    </location>
</feature>
<dbReference type="InterPro" id="IPR035976">
    <property type="entry name" value="Sushi/SCR/CCP_sf"/>
</dbReference>
<gene>
    <name evidence="16" type="primary">LOC106812055</name>
</gene>
<feature type="domain" description="Sushi" evidence="12">
    <location>
        <begin position="468"/>
        <end position="541"/>
    </location>
</feature>
<dbReference type="Pfam" id="PF00093">
    <property type="entry name" value="VWC"/>
    <property type="match status" value="1"/>
</dbReference>
<evidence type="ECO:0000256" key="3">
    <source>
        <dbReference type="ARBA" id="ARBA00022737"/>
    </source>
</evidence>
<dbReference type="RefSeq" id="XP_014671305.1">
    <property type="nucleotide sequence ID" value="XM_014815819.1"/>
</dbReference>
<evidence type="ECO:0000259" key="10">
    <source>
        <dbReference type="PROSITE" id="PS50184"/>
    </source>
</evidence>
<feature type="disulfide bond" evidence="6">
    <location>
        <begin position="1451"/>
        <end position="1460"/>
    </location>
</feature>
<dbReference type="Pfam" id="PF00354">
    <property type="entry name" value="Pentaxin"/>
    <property type="match status" value="1"/>
</dbReference>
<dbReference type="InterPro" id="IPR001846">
    <property type="entry name" value="VWF_type-D"/>
</dbReference>
<dbReference type="InterPro" id="IPR006558">
    <property type="entry name" value="LamG-like"/>
</dbReference>
<dbReference type="Gene3D" id="2.10.50.10">
    <property type="entry name" value="Tumor Necrosis Factor Receptor, subunit A, domain 2"/>
    <property type="match status" value="3"/>
</dbReference>
<dbReference type="PROSITE" id="PS01186">
    <property type="entry name" value="EGF_2"/>
    <property type="match status" value="5"/>
</dbReference>
<dbReference type="InterPro" id="IPR013320">
    <property type="entry name" value="ConA-like_dom_sf"/>
</dbReference>
<keyword evidence="1 6" id="KW-0245">EGF-like domain</keyword>
<dbReference type="SUPFAM" id="SSF49899">
    <property type="entry name" value="Concanavalin A-like lectins/glucanases"/>
    <property type="match status" value="1"/>
</dbReference>
<dbReference type="PROSITE" id="PS51233">
    <property type="entry name" value="VWFD"/>
    <property type="match status" value="1"/>
</dbReference>
<evidence type="ECO:0000259" key="11">
    <source>
        <dbReference type="PROSITE" id="PS50825"/>
    </source>
</evidence>
<dbReference type="InterPro" id="IPR000436">
    <property type="entry name" value="Sushi_SCR_CCP_dom"/>
</dbReference>
<feature type="domain" description="HYR" evidence="11">
    <location>
        <begin position="299"/>
        <end position="384"/>
    </location>
</feature>
<dbReference type="SMART" id="SM00832">
    <property type="entry name" value="C8"/>
    <property type="match status" value="1"/>
</dbReference>
<dbReference type="CDD" id="cd00054">
    <property type="entry name" value="EGF_CA"/>
    <property type="match status" value="6"/>
</dbReference>
<dbReference type="SMART" id="SM00032">
    <property type="entry name" value="CCP"/>
    <property type="match status" value="4"/>
</dbReference>
<dbReference type="PROSITE" id="PS50923">
    <property type="entry name" value="SUSHI"/>
    <property type="match status" value="3"/>
</dbReference>
<dbReference type="InterPro" id="IPR001759">
    <property type="entry name" value="PTX_dom"/>
</dbReference>
<dbReference type="Gene3D" id="2.10.25.10">
    <property type="entry name" value="Laminin"/>
    <property type="match status" value="7"/>
</dbReference>
<feature type="domain" description="EGF-like" evidence="9">
    <location>
        <begin position="1063"/>
        <end position="1099"/>
    </location>
</feature>
<feature type="domain" description="EGF-like" evidence="9">
    <location>
        <begin position="1025"/>
        <end position="1061"/>
    </location>
</feature>
<dbReference type="InterPro" id="IPR013032">
    <property type="entry name" value="EGF-like_CS"/>
</dbReference>
<reference evidence="16" key="1">
    <citation type="submission" date="2025-08" db="UniProtKB">
        <authorList>
            <consortium name="RefSeq"/>
        </authorList>
    </citation>
    <scope>IDENTIFICATION</scope>
</reference>
<evidence type="ECO:0000259" key="14">
    <source>
        <dbReference type="PROSITE" id="PS51828"/>
    </source>
</evidence>
<feature type="domain" description="HYR" evidence="11">
    <location>
        <begin position="385"/>
        <end position="467"/>
    </location>
</feature>
<dbReference type="PRINTS" id="PR00895">
    <property type="entry name" value="PENTAXIN"/>
</dbReference>
<dbReference type="Pfam" id="PF00008">
    <property type="entry name" value="EGF"/>
    <property type="match status" value="2"/>
</dbReference>
<keyword evidence="7" id="KW-0768">Sushi</keyword>
<dbReference type="SMART" id="SM00181">
    <property type="entry name" value="EGF"/>
    <property type="match status" value="8"/>
</dbReference>
<feature type="domain" description="EGF-like" evidence="9">
    <location>
        <begin position="1463"/>
        <end position="1499"/>
    </location>
</feature>
<dbReference type="Proteomes" id="UP000695022">
    <property type="component" value="Unplaced"/>
</dbReference>
<keyword evidence="15" id="KW-1185">Reference proteome</keyword>
<feature type="disulfide bond" evidence="6">
    <location>
        <begin position="1127"/>
        <end position="1136"/>
    </location>
</feature>
<evidence type="ECO:0000256" key="8">
    <source>
        <dbReference type="SAM" id="MobiDB-lite"/>
    </source>
</evidence>
<sequence length="1867" mass="208116">MCSRLCEQEPCCDEKGVCSCGSKTGRYECVCGPGTQGSGYRGDCHDCSIGTYKDYYGHGTCKACPRHSTNVITGSNSLRDCSCDRGFKGDPGSGQDCTPVTCAPFQAPAGGVMIPEHCDNEYRSSCHLKCLSWQGYVSLPDMPLESNCGPTGKWDVPELSCHRVTCPRLEEREHCLHNCSSSDYYYGTVCNLTCNEGSKLRGSSQLTCELNGEWSGTNAGCEVVTCPPLKMNKKLKVHPHECSLESRQNGTVCKYYCVDGFRLLKGKHDGSSIDVQDDGWRVCTPSGEWTDTGVPITCSDVSPPRFTYCPDDIVVPTDHQIATALVDWQEPSAADNDGAAPIVKLIEPALYFEQKIFSIGETRVIYVAIDASGLEANCTFSVKVIDDDPPLIIFCPTDVEIFHDKRKKAVLWDEPRFRDNSGADVYIYKSREPGDVFTWGQPSEVIYTATDNSGNTAVCSFSVKVKPYSCPYHPPPENGALSCDTWQEGQYCTVQCQEGFDFSRPSEEMYYCRQMDGYGAWEPLVAHKIREFKFPWPDCSVKRHPNEAETGLKMQYFIGNCQSQKSQLEIQQNYLETLQQWTPFLQGLCDNDMVCKIERVNVTCSRRQDDDKPRGPEPDDYPTGQELQHPNRDNFERNATAIDDAYHDETNTTDLDYYDAETEDIFSASRGNLSESGTDGNVTYPLGRERRQIHREPLYKPMPTGGPGSQPPWKYVPKAAFPKQTNPQINPKFFEQLDEVITMDLILTVGRNISSWDDLAANSDFMELIYAALLTVQAGLNQHMGTLGMQGEVNFIPKLHAVVVTEKPYPTGCGAGQMLHNNTCFNCPKGTYYNPEYRDCVGCLTGTYQDEEGQLDCKECPDNKTTIGEGGNAVSDCRVKCKPGHYSTTRLEPCLACPAGTYQPGHGENECTPCPNKLTTLEGAQLESECTTLCPKGYFSETGNQDCYSCPRGFYQSSLGQKGCINCPEGQSTETTGSRFHTDCRDINECELQKPCKNGASCVDLPGNYQCSCITGFTGLQCEINTDDCGPDLCENNGTCVDGVDAYSCDCAPGFSGDICERDIDDCFLNPCMNKGVCNDMINSFSCTCQPGYSGERCEIKDSKCTSIPCQNNGTCFDTHNNFTCCCLENYVGLFCEIYIPYDNATSNETMVTDSCASSPCQQGGTCYNFEETFVCKCRKGYHGEQCEIEISYNYDMVFQTRQITNYAMYVGEIPDLYALTLAFWMRTDDTQNQGTPVSYACERSDGRVVDNALTLNDYSNFMVYINNMPPMHTDVKANSDNSWHHIAATWDSIDGKLSMYLDGELRKDSQNVSKGVPICGGGSFVLGQEQDSVGGTFNHAEVYVGELTQVNLWDYAMDTEEINVLNGSCGFYGNVIAWPDLKDLTYGLVNIHAISTLCHDLSDCSPDESCHCASSVQLESCALDVVNCSRELCLNDQPCVTTPGGAYCNCSAGFSGKYCQYDINECSFNNGDCSHACVNTIGSHYCECDVGWKLDLSDNRTCLDAAYCRIDDKYFLAGEKWKTNCTTCVCRAGRVDCEPLECPSRCPEFDQQLYHRPGDCCAICIAEQIPCHVTRHNTYITLDYVNFNFDGSCRYVLSQDCADMNFTIHVESDMESSQRKTLYVYLNCVRFVVRSGAVFLNDTTQVALPYVHPSFELAASRDEDGILEIKTHVGVSITWKPAGDIIVQIPKSYQGKLCGLCGSFHRRIDYYLQSVPGNKQFVPGKIVKEFIKSWTVEGTRYCRVPKFVSQNPLRELAGEEAKGACRGQHQYQQRQALKACSVFREPEFTQCYSIVDPREYYRDCLTDMCLCRPHEKRSCHCDAAIAYTEACLEQGVVIRQTDRRGVCTTRRRDRMDPLSKLYRREI</sequence>
<dbReference type="SUPFAM" id="SSF57184">
    <property type="entry name" value="Growth factor receptor domain"/>
    <property type="match status" value="3"/>
</dbReference>
<dbReference type="PROSITE" id="PS50026">
    <property type="entry name" value="EGF_3"/>
    <property type="match status" value="7"/>
</dbReference>
<dbReference type="PROSITE" id="PS50184">
    <property type="entry name" value="VWFC_2"/>
    <property type="match status" value="1"/>
</dbReference>
<dbReference type="SMART" id="SM00560">
    <property type="entry name" value="LamGL"/>
    <property type="match status" value="1"/>
</dbReference>
<dbReference type="InterPro" id="IPR003410">
    <property type="entry name" value="HYR_dom"/>
</dbReference>
<proteinExistence type="predicted"/>
<dbReference type="SMART" id="SM01411">
    <property type="entry name" value="Ephrin_rec_like"/>
    <property type="match status" value="4"/>
</dbReference>
<dbReference type="PROSITE" id="PS01187">
    <property type="entry name" value="EGF_CA"/>
    <property type="match status" value="2"/>
</dbReference>
<evidence type="ECO:0000256" key="1">
    <source>
        <dbReference type="ARBA" id="ARBA00022536"/>
    </source>
</evidence>
<organism evidence="15 16">
    <name type="scientific">Priapulus caudatus</name>
    <name type="common">Priapulid worm</name>
    <dbReference type="NCBI Taxonomy" id="37621"/>
    <lineage>
        <taxon>Eukaryota</taxon>
        <taxon>Metazoa</taxon>
        <taxon>Ecdysozoa</taxon>
        <taxon>Scalidophora</taxon>
        <taxon>Priapulida</taxon>
        <taxon>Priapulimorpha</taxon>
        <taxon>Priapulimorphida</taxon>
        <taxon>Priapulidae</taxon>
        <taxon>Priapulus</taxon>
    </lineage>
</organism>
<dbReference type="InterPro" id="IPR001881">
    <property type="entry name" value="EGF-like_Ca-bd_dom"/>
</dbReference>
<dbReference type="PROSITE" id="PS00022">
    <property type="entry name" value="EGF_1"/>
    <property type="match status" value="6"/>
</dbReference>
<dbReference type="SMART" id="SM00159">
    <property type="entry name" value="PTX"/>
    <property type="match status" value="1"/>
</dbReference>
<evidence type="ECO:0000259" key="9">
    <source>
        <dbReference type="PROSITE" id="PS50026"/>
    </source>
</evidence>
<feature type="region of interest" description="Disordered" evidence="8">
    <location>
        <begin position="605"/>
        <end position="633"/>
    </location>
</feature>
<feature type="domain" description="Sushi" evidence="12">
    <location>
        <begin position="164"/>
        <end position="223"/>
    </location>
</feature>
<dbReference type="Pfam" id="PF07699">
    <property type="entry name" value="Ephrin_rec_like"/>
    <property type="match status" value="4"/>
</dbReference>
<keyword evidence="3" id="KW-0677">Repeat</keyword>
<name>A0ABM1EGI4_PRICU</name>
<dbReference type="PROSITE" id="PS51828">
    <property type="entry name" value="PTX_2"/>
    <property type="match status" value="1"/>
</dbReference>
<dbReference type="SMART" id="SM00216">
    <property type="entry name" value="VWD"/>
    <property type="match status" value="1"/>
</dbReference>
<feature type="domain" description="VWFC" evidence="10">
    <location>
        <begin position="1507"/>
        <end position="1566"/>
    </location>
</feature>
<evidence type="ECO:0000259" key="12">
    <source>
        <dbReference type="PROSITE" id="PS50923"/>
    </source>
</evidence>
<evidence type="ECO:0000259" key="13">
    <source>
        <dbReference type="PROSITE" id="PS51233"/>
    </source>
</evidence>
<dbReference type="InterPro" id="IPR009030">
    <property type="entry name" value="Growth_fac_rcpt_cys_sf"/>
</dbReference>
<dbReference type="SMART" id="SM00215">
    <property type="entry name" value="VWC_out"/>
    <property type="match status" value="1"/>
</dbReference>
<dbReference type="InterPro" id="IPR014853">
    <property type="entry name" value="VWF/SSPO/ZAN-like_Cys-rich_dom"/>
</dbReference>
<keyword evidence="5" id="KW-0325">Glycoprotein</keyword>
<dbReference type="PROSITE" id="PS50825">
    <property type="entry name" value="HYR"/>
    <property type="match status" value="2"/>
</dbReference>
<dbReference type="Gene3D" id="2.10.70.10">
    <property type="entry name" value="Complement Module, domain 1"/>
    <property type="match status" value="3"/>
</dbReference>
<evidence type="ECO:0000256" key="2">
    <source>
        <dbReference type="ARBA" id="ARBA00022729"/>
    </source>
</evidence>
<dbReference type="InterPro" id="IPR018097">
    <property type="entry name" value="EGF_Ca-bd_CS"/>
</dbReference>
<feature type="compositionally biased region" description="Basic and acidic residues" evidence="8">
    <location>
        <begin position="606"/>
        <end position="617"/>
    </location>
</feature>
<feature type="domain" description="EGF-like" evidence="9">
    <location>
        <begin position="1152"/>
        <end position="1188"/>
    </location>
</feature>
<dbReference type="Pfam" id="PF12661">
    <property type="entry name" value="hEGF"/>
    <property type="match status" value="1"/>
</dbReference>
<keyword evidence="4 6" id="KW-1015">Disulfide bond</keyword>
<feature type="domain" description="EGF-like" evidence="9">
    <location>
        <begin position="1101"/>
        <end position="1137"/>
    </location>
</feature>
<feature type="domain" description="Sushi" evidence="12">
    <location>
        <begin position="224"/>
        <end position="300"/>
    </location>
</feature>
<feature type="domain" description="EGF-like" evidence="9">
    <location>
        <begin position="986"/>
        <end position="1023"/>
    </location>
</feature>
<comment type="caution">
    <text evidence="6">Lacks conserved residue(s) required for the propagation of feature annotation.</text>
</comment>
<dbReference type="PROSITE" id="PS00010">
    <property type="entry name" value="ASX_HYDROXYL"/>
    <property type="match status" value="5"/>
</dbReference>
<feature type="disulfide bond" evidence="6">
    <location>
        <begin position="1051"/>
        <end position="1060"/>
    </location>
</feature>
<feature type="domain" description="Pentraxin (PTX)" evidence="14">
    <location>
        <begin position="1193"/>
        <end position="1399"/>
    </location>
</feature>
<feature type="domain" description="VWFD" evidence="13">
    <location>
        <begin position="1570"/>
        <end position="1744"/>
    </location>
</feature>
<evidence type="ECO:0000256" key="7">
    <source>
        <dbReference type="PROSITE-ProRule" id="PRU00302"/>
    </source>
</evidence>
<dbReference type="SMART" id="SM00179">
    <property type="entry name" value="EGF_CA"/>
    <property type="match status" value="7"/>
</dbReference>
<dbReference type="SUPFAM" id="SSF57535">
    <property type="entry name" value="Complement control module/SCR domain"/>
    <property type="match status" value="3"/>
</dbReference>
<dbReference type="InterPro" id="IPR000152">
    <property type="entry name" value="EGF-type_Asp/Asn_hydroxyl_site"/>
</dbReference>
<feature type="disulfide bond" evidence="7">
    <location>
        <begin position="194"/>
        <end position="221"/>
    </location>
</feature>
<dbReference type="SMART" id="SM00214">
    <property type="entry name" value="VWC"/>
    <property type="match status" value="1"/>
</dbReference>
<dbReference type="InterPro" id="IPR001007">
    <property type="entry name" value="VWF_dom"/>
</dbReference>
<keyword evidence="2" id="KW-0732">Signal</keyword>